<evidence type="ECO:0000313" key="3">
    <source>
        <dbReference type="Proteomes" id="UP000310066"/>
    </source>
</evidence>
<evidence type="ECO:0000256" key="1">
    <source>
        <dbReference type="SAM" id="SignalP"/>
    </source>
</evidence>
<feature type="chain" id="PRO_5020922951" evidence="1">
    <location>
        <begin position="19"/>
        <end position="240"/>
    </location>
</feature>
<organism evidence="2 3">
    <name type="scientific">Friedmanniomyces endolithicus</name>
    <dbReference type="NCBI Taxonomy" id="329885"/>
    <lineage>
        <taxon>Eukaryota</taxon>
        <taxon>Fungi</taxon>
        <taxon>Dikarya</taxon>
        <taxon>Ascomycota</taxon>
        <taxon>Pezizomycotina</taxon>
        <taxon>Dothideomycetes</taxon>
        <taxon>Dothideomycetidae</taxon>
        <taxon>Mycosphaerellales</taxon>
        <taxon>Teratosphaeriaceae</taxon>
        <taxon>Friedmanniomyces</taxon>
    </lineage>
</organism>
<dbReference type="AlphaFoldDB" id="A0A4U0V5W3"/>
<sequence>MHLLLAAPLAVLATSTFAHEIPAPGWDKYAGERDTAHDALPMEHTDMHAREAVGYPESDAMQAWEEAHIGQPMEYEAFGEEPEVHGHYFDARAVVQTGEGGDGALLTRDDTQLSAQHGEDSVEGLAKDRNAPISAHGLPDFGDADVDTSLEGYDHVLAHSMMSTNEDDADALGSPLEVRDEFVRWTGILPTTEMHFPPSPTRRPSIPSSDRYRSQHSVRDVSGMWWEDLKGGVRHVLDLR</sequence>
<dbReference type="EMBL" id="NAJP01000016">
    <property type="protein sequence ID" value="TKA44148.1"/>
    <property type="molecule type" value="Genomic_DNA"/>
</dbReference>
<feature type="signal peptide" evidence="1">
    <location>
        <begin position="1"/>
        <end position="18"/>
    </location>
</feature>
<dbReference type="OrthoDB" id="3835768at2759"/>
<comment type="caution">
    <text evidence="2">The sequence shown here is derived from an EMBL/GenBank/DDBJ whole genome shotgun (WGS) entry which is preliminary data.</text>
</comment>
<protein>
    <submittedName>
        <fullName evidence="2">Uncharacterized protein</fullName>
    </submittedName>
</protein>
<reference evidence="2 3" key="1">
    <citation type="submission" date="2017-03" db="EMBL/GenBank/DDBJ databases">
        <title>Genomes of endolithic fungi from Antarctica.</title>
        <authorList>
            <person name="Coleine C."/>
            <person name="Masonjones S."/>
            <person name="Stajich J.E."/>
        </authorList>
    </citation>
    <scope>NUCLEOTIDE SEQUENCE [LARGE SCALE GENOMIC DNA]</scope>
    <source>
        <strain evidence="2 3">CCFEE 5311</strain>
    </source>
</reference>
<accession>A0A4U0V5W3</accession>
<evidence type="ECO:0000313" key="2">
    <source>
        <dbReference type="EMBL" id="TKA44148.1"/>
    </source>
</evidence>
<name>A0A4U0V5W3_9PEZI</name>
<gene>
    <name evidence="2" type="ORF">B0A54_04914</name>
</gene>
<dbReference type="Proteomes" id="UP000310066">
    <property type="component" value="Unassembled WGS sequence"/>
</dbReference>
<proteinExistence type="predicted"/>
<keyword evidence="1" id="KW-0732">Signal</keyword>